<protein>
    <submittedName>
        <fullName evidence="1">Uncharacterized protein</fullName>
    </submittedName>
</protein>
<comment type="caution">
    <text evidence="1">The sequence shown here is derived from an EMBL/GenBank/DDBJ whole genome shotgun (WGS) entry which is preliminary data.</text>
</comment>
<name>E6PJX4_9ZZZZ</name>
<proteinExistence type="predicted"/>
<accession>E6PJX4</accession>
<dbReference type="EMBL" id="CABM01000002">
    <property type="protein sequence ID" value="CBH95202.1"/>
    <property type="molecule type" value="Genomic_DNA"/>
</dbReference>
<gene>
    <name evidence="1" type="ORF">CARN2_0589</name>
</gene>
<evidence type="ECO:0000313" key="1">
    <source>
        <dbReference type="EMBL" id="CBH95202.1"/>
    </source>
</evidence>
<dbReference type="InterPro" id="IPR021946">
    <property type="entry name" value="DUF3563"/>
</dbReference>
<organism evidence="1">
    <name type="scientific">mine drainage metagenome</name>
    <dbReference type="NCBI Taxonomy" id="410659"/>
    <lineage>
        <taxon>unclassified sequences</taxon>
        <taxon>metagenomes</taxon>
        <taxon>ecological metagenomes</taxon>
    </lineage>
</organism>
<reference evidence="1" key="1">
    <citation type="submission" date="2009-10" db="EMBL/GenBank/DDBJ databases">
        <title>Diversity of trophic interactions inside an arsenic-rich microbial ecosystem.</title>
        <authorList>
            <person name="Bertin P.N."/>
            <person name="Heinrich-Salmeron A."/>
            <person name="Pelletier E."/>
            <person name="Goulhen-Chollet F."/>
            <person name="Arsene-Ploetze F."/>
            <person name="Gallien S."/>
            <person name="Calteau A."/>
            <person name="Vallenet D."/>
            <person name="Casiot C."/>
            <person name="Chane-Woon-Ming B."/>
            <person name="Giloteaux L."/>
            <person name="Barakat M."/>
            <person name="Bonnefoy V."/>
            <person name="Bruneel O."/>
            <person name="Chandler M."/>
            <person name="Cleiss J."/>
            <person name="Duran R."/>
            <person name="Elbaz-Poulichet F."/>
            <person name="Fonknechten N."/>
            <person name="Lauga B."/>
            <person name="Mornico D."/>
            <person name="Ortet P."/>
            <person name="Schaeffer C."/>
            <person name="Siguier P."/>
            <person name="Alexander Thil Smith A."/>
            <person name="Van Dorsselaer A."/>
            <person name="Weissenbach J."/>
            <person name="Medigue C."/>
            <person name="Le Paslier D."/>
        </authorList>
    </citation>
    <scope>NUCLEOTIDE SEQUENCE</scope>
</reference>
<dbReference type="AlphaFoldDB" id="E6PJX4"/>
<dbReference type="Pfam" id="PF12086">
    <property type="entry name" value="DUF3563"/>
    <property type="match status" value="1"/>
</dbReference>
<sequence length="68" mass="7631">MNKLLGQLKAMFSASHGSRNGDEAYLEQATDIYDLERRMSEIEHRQGGAFSANIGPLGALVNHWSPRW</sequence>